<protein>
    <submittedName>
        <fullName evidence="1">Uncharacterized protein</fullName>
    </submittedName>
</protein>
<gene>
    <name evidence="1" type="ORF">HID58_054694</name>
</gene>
<organism evidence="1 2">
    <name type="scientific">Brassica napus</name>
    <name type="common">Rape</name>
    <dbReference type="NCBI Taxonomy" id="3708"/>
    <lineage>
        <taxon>Eukaryota</taxon>
        <taxon>Viridiplantae</taxon>
        <taxon>Streptophyta</taxon>
        <taxon>Embryophyta</taxon>
        <taxon>Tracheophyta</taxon>
        <taxon>Spermatophyta</taxon>
        <taxon>Magnoliopsida</taxon>
        <taxon>eudicotyledons</taxon>
        <taxon>Gunneridae</taxon>
        <taxon>Pentapetalae</taxon>
        <taxon>rosids</taxon>
        <taxon>malvids</taxon>
        <taxon>Brassicales</taxon>
        <taxon>Brassicaceae</taxon>
        <taxon>Brassiceae</taxon>
        <taxon>Brassica</taxon>
    </lineage>
</organism>
<evidence type="ECO:0000313" key="2">
    <source>
        <dbReference type="Proteomes" id="UP000824890"/>
    </source>
</evidence>
<evidence type="ECO:0000313" key="1">
    <source>
        <dbReference type="EMBL" id="KAH0892265.1"/>
    </source>
</evidence>
<keyword evidence="2" id="KW-1185">Reference proteome</keyword>
<sequence>MGDMLLRDAKPDGFESGCLFVFFVKSFSGRLIPATVNVNRLATYRPHFKAGSIDTTRFDVLTDTVTPIPQEHFRFHNYSELLASSCRRLGEPRREARSKLGFSPRGPEARLIHEGACLFTPCKLQASRLFTPQRFLNL</sequence>
<feature type="non-terminal residue" evidence="1">
    <location>
        <position position="138"/>
    </location>
</feature>
<dbReference type="Proteomes" id="UP000824890">
    <property type="component" value="Unassembled WGS sequence"/>
</dbReference>
<proteinExistence type="predicted"/>
<dbReference type="EMBL" id="JAGKQM010000013">
    <property type="protein sequence ID" value="KAH0892265.1"/>
    <property type="molecule type" value="Genomic_DNA"/>
</dbReference>
<reference evidence="1 2" key="1">
    <citation type="submission" date="2021-05" db="EMBL/GenBank/DDBJ databases">
        <title>Genome Assembly of Synthetic Allotetraploid Brassica napus Reveals Homoeologous Exchanges between Subgenomes.</title>
        <authorList>
            <person name="Davis J.T."/>
        </authorList>
    </citation>
    <scope>NUCLEOTIDE SEQUENCE [LARGE SCALE GENOMIC DNA]</scope>
    <source>
        <strain evidence="2">cv. Da-Ae</strain>
        <tissue evidence="1">Seedling</tissue>
    </source>
</reference>
<name>A0ABQ8AIB1_BRANA</name>
<comment type="caution">
    <text evidence="1">The sequence shown here is derived from an EMBL/GenBank/DDBJ whole genome shotgun (WGS) entry which is preliminary data.</text>
</comment>
<accession>A0ABQ8AIB1</accession>